<evidence type="ECO:0000313" key="2">
    <source>
        <dbReference type="EMBL" id="MFC0252519.1"/>
    </source>
</evidence>
<name>A0ABV6FG65_9BURK</name>
<feature type="region of interest" description="Disordered" evidence="1">
    <location>
        <begin position="1"/>
        <end position="65"/>
    </location>
</feature>
<sequence length="65" mass="6913">MTTLADDAKLHGSPPVHAHSTPDPESPDPRPVPDPSRPPVPDDVPDPVNAPVEEPRFPEPPIRAG</sequence>
<protein>
    <submittedName>
        <fullName evidence="2">Uncharacterized protein</fullName>
    </submittedName>
</protein>
<feature type="compositionally biased region" description="Pro residues" evidence="1">
    <location>
        <begin position="29"/>
        <end position="42"/>
    </location>
</feature>
<comment type="caution">
    <text evidence="2">The sequence shown here is derived from an EMBL/GenBank/DDBJ whole genome shotgun (WGS) entry which is preliminary data.</text>
</comment>
<proteinExistence type="predicted"/>
<gene>
    <name evidence="2" type="ORF">ACFFJK_11525</name>
</gene>
<dbReference type="EMBL" id="JBHLWP010000011">
    <property type="protein sequence ID" value="MFC0252519.1"/>
    <property type="molecule type" value="Genomic_DNA"/>
</dbReference>
<dbReference type="Proteomes" id="UP001589773">
    <property type="component" value="Unassembled WGS sequence"/>
</dbReference>
<organism evidence="2 3">
    <name type="scientific">Massilia consociata</name>
    <dbReference type="NCBI Taxonomy" id="760117"/>
    <lineage>
        <taxon>Bacteria</taxon>
        <taxon>Pseudomonadati</taxon>
        <taxon>Pseudomonadota</taxon>
        <taxon>Betaproteobacteria</taxon>
        <taxon>Burkholderiales</taxon>
        <taxon>Oxalobacteraceae</taxon>
        <taxon>Telluria group</taxon>
        <taxon>Massilia</taxon>
    </lineage>
</organism>
<evidence type="ECO:0000256" key="1">
    <source>
        <dbReference type="SAM" id="MobiDB-lite"/>
    </source>
</evidence>
<accession>A0ABV6FG65</accession>
<dbReference type="RefSeq" id="WP_379679288.1">
    <property type="nucleotide sequence ID" value="NZ_JBHLWP010000011.1"/>
</dbReference>
<reference evidence="2 3" key="1">
    <citation type="submission" date="2024-09" db="EMBL/GenBank/DDBJ databases">
        <authorList>
            <person name="Sun Q."/>
            <person name="Mori K."/>
        </authorList>
    </citation>
    <scope>NUCLEOTIDE SEQUENCE [LARGE SCALE GENOMIC DNA]</scope>
    <source>
        <strain evidence="2 3">CCM 7792</strain>
    </source>
</reference>
<feature type="compositionally biased region" description="Basic and acidic residues" evidence="1">
    <location>
        <begin position="1"/>
        <end position="10"/>
    </location>
</feature>
<evidence type="ECO:0000313" key="3">
    <source>
        <dbReference type="Proteomes" id="UP001589773"/>
    </source>
</evidence>
<keyword evidence="3" id="KW-1185">Reference proteome</keyword>